<evidence type="ECO:0000256" key="2">
    <source>
        <dbReference type="ARBA" id="ARBA00022741"/>
    </source>
</evidence>
<dbReference type="HAMAP" id="MF_00151">
    <property type="entry name" value="PPAT_bact"/>
    <property type="match status" value="1"/>
</dbReference>
<evidence type="ECO:0000256" key="3">
    <source>
        <dbReference type="ARBA" id="ARBA00022840"/>
    </source>
</evidence>
<comment type="similarity">
    <text evidence="4">Belongs to the bacterial CoaD family.</text>
</comment>
<feature type="site" description="Transition state stabilizer" evidence="4">
    <location>
        <position position="17"/>
    </location>
</feature>
<sequence>MRVAIYPGSFDPITNGHLDIIERASKMCDKLIVSVIYNPNKNPLFTLEERKKLVEESVKNYPNVSVDCFSGLLIEYAKENEATAIIKGLRAISDFEYELQMALMNQKLCPSIETVFLMTSSEYSFLSSSLIKEVARFGGCIKGLVPEVVYKAVMNRF</sequence>
<dbReference type="CDD" id="cd02163">
    <property type="entry name" value="PPAT"/>
    <property type="match status" value="1"/>
</dbReference>
<keyword evidence="7" id="KW-1185">Reference proteome</keyword>
<comment type="subunit">
    <text evidence="4">Homohexamer.</text>
</comment>
<feature type="binding site" evidence="4">
    <location>
        <position position="73"/>
    </location>
    <ligand>
        <name>substrate</name>
    </ligand>
</feature>
<protein>
    <recommendedName>
        <fullName evidence="4">Phosphopantetheine adenylyltransferase</fullName>
        <ecNumber evidence="4">2.7.7.3</ecNumber>
    </recommendedName>
    <alternativeName>
        <fullName evidence="4">Dephospho-CoA pyrophosphorylase</fullName>
    </alternativeName>
    <alternativeName>
        <fullName evidence="4">Pantetheine-phosphate adenylyltransferase</fullName>
        <shortName evidence="4">PPAT</shortName>
    </alternativeName>
</protein>
<keyword evidence="2 4" id="KW-0547">Nucleotide-binding</keyword>
<dbReference type="Proteomes" id="UP000779508">
    <property type="component" value="Unassembled WGS sequence"/>
</dbReference>
<feature type="binding site" evidence="4">
    <location>
        <position position="87"/>
    </location>
    <ligand>
        <name>substrate</name>
    </ligand>
</feature>
<keyword evidence="4" id="KW-0963">Cytoplasm</keyword>
<keyword evidence="4" id="KW-0460">Magnesium</keyword>
<dbReference type="EMBL" id="JAHLQK010000005">
    <property type="protein sequence ID" value="MBU5677375.1"/>
    <property type="molecule type" value="Genomic_DNA"/>
</dbReference>
<comment type="subcellular location">
    <subcellularLocation>
        <location evidence="4">Cytoplasm</location>
    </subcellularLocation>
</comment>
<accession>A0ABS6G4F2</accession>
<dbReference type="InterPro" id="IPR004821">
    <property type="entry name" value="Cyt_trans-like"/>
</dbReference>
<evidence type="ECO:0000313" key="6">
    <source>
        <dbReference type="EMBL" id="MBU5677375.1"/>
    </source>
</evidence>
<feature type="binding site" evidence="4">
    <location>
        <begin position="123"/>
        <end position="129"/>
    </location>
    <ligand>
        <name>ATP</name>
        <dbReference type="ChEBI" id="CHEBI:30616"/>
    </ligand>
</feature>
<feature type="binding site" evidence="4">
    <location>
        <position position="17"/>
    </location>
    <ligand>
        <name>ATP</name>
        <dbReference type="ChEBI" id="CHEBI:30616"/>
    </ligand>
</feature>
<dbReference type="NCBIfam" id="TIGR01510">
    <property type="entry name" value="coaD_prev_kdtB"/>
    <property type="match status" value="1"/>
</dbReference>
<feature type="domain" description="Cytidyltransferase-like" evidence="5">
    <location>
        <begin position="5"/>
        <end position="133"/>
    </location>
</feature>
<dbReference type="RefSeq" id="WP_216418089.1">
    <property type="nucleotide sequence ID" value="NZ_JAHLQK010000005.1"/>
</dbReference>
<dbReference type="PANTHER" id="PTHR21342">
    <property type="entry name" value="PHOSPHOPANTETHEINE ADENYLYLTRANSFERASE"/>
    <property type="match status" value="1"/>
</dbReference>
<reference evidence="6 7" key="1">
    <citation type="submission" date="2021-06" db="EMBL/GenBank/DDBJ databases">
        <authorList>
            <person name="Sun Q."/>
            <person name="Li D."/>
        </authorList>
    </citation>
    <scope>NUCLEOTIDE SEQUENCE [LARGE SCALE GENOMIC DNA]</scope>
    <source>
        <strain evidence="6 7">MSJ-5</strain>
    </source>
</reference>
<comment type="function">
    <text evidence="4">Reversibly transfers an adenylyl group from ATP to 4'-phosphopantetheine, yielding dephospho-CoA (dPCoA) and pyrophosphate.</text>
</comment>
<feature type="binding site" evidence="4">
    <location>
        <position position="41"/>
    </location>
    <ligand>
        <name>substrate</name>
    </ligand>
</feature>
<dbReference type="NCBIfam" id="TIGR00125">
    <property type="entry name" value="cyt_tran_rel"/>
    <property type="match status" value="1"/>
</dbReference>
<feature type="binding site" evidence="4">
    <location>
        <position position="98"/>
    </location>
    <ligand>
        <name>ATP</name>
        <dbReference type="ChEBI" id="CHEBI:30616"/>
    </ligand>
</feature>
<evidence type="ECO:0000259" key="5">
    <source>
        <dbReference type="Pfam" id="PF01467"/>
    </source>
</evidence>
<evidence type="ECO:0000256" key="4">
    <source>
        <dbReference type="HAMAP-Rule" id="MF_00151"/>
    </source>
</evidence>
<keyword evidence="4 6" id="KW-0548">Nucleotidyltransferase</keyword>
<evidence type="ECO:0000313" key="7">
    <source>
        <dbReference type="Proteomes" id="UP000779508"/>
    </source>
</evidence>
<organism evidence="6 7">
    <name type="scientific">Alkaliphilus flagellatus</name>
    <dbReference type="NCBI Taxonomy" id="2841507"/>
    <lineage>
        <taxon>Bacteria</taxon>
        <taxon>Bacillati</taxon>
        <taxon>Bacillota</taxon>
        <taxon>Clostridia</taxon>
        <taxon>Peptostreptococcales</taxon>
        <taxon>Natronincolaceae</taxon>
        <taxon>Alkaliphilus</taxon>
    </lineage>
</organism>
<comment type="catalytic activity">
    <reaction evidence="4">
        <text>(R)-4'-phosphopantetheine + ATP + H(+) = 3'-dephospho-CoA + diphosphate</text>
        <dbReference type="Rhea" id="RHEA:19801"/>
        <dbReference type="ChEBI" id="CHEBI:15378"/>
        <dbReference type="ChEBI" id="CHEBI:30616"/>
        <dbReference type="ChEBI" id="CHEBI:33019"/>
        <dbReference type="ChEBI" id="CHEBI:57328"/>
        <dbReference type="ChEBI" id="CHEBI:61723"/>
        <dbReference type="EC" id="2.7.7.3"/>
    </reaction>
</comment>
<proteinExistence type="inferred from homology"/>
<comment type="pathway">
    <text evidence="4">Cofactor biosynthesis; coenzyme A biosynthesis; CoA from (R)-pantothenate: step 4/5.</text>
</comment>
<keyword evidence="3 4" id="KW-0067">ATP-binding</keyword>
<evidence type="ECO:0000256" key="1">
    <source>
        <dbReference type="ARBA" id="ARBA00022679"/>
    </source>
</evidence>
<dbReference type="GO" id="GO:0004595">
    <property type="term" value="F:pantetheine-phosphate adenylyltransferase activity"/>
    <property type="evidence" value="ECO:0007669"/>
    <property type="project" value="UniProtKB-EC"/>
</dbReference>
<dbReference type="EC" id="2.7.7.3" evidence="4"/>
<name>A0ABS6G4F2_9FIRM</name>
<dbReference type="PANTHER" id="PTHR21342:SF1">
    <property type="entry name" value="PHOSPHOPANTETHEINE ADENYLYLTRANSFERASE"/>
    <property type="match status" value="1"/>
</dbReference>
<keyword evidence="4" id="KW-0173">Coenzyme A biosynthesis</keyword>
<feature type="binding site" evidence="4">
    <location>
        <begin position="9"/>
        <end position="10"/>
    </location>
    <ligand>
        <name>ATP</name>
        <dbReference type="ChEBI" id="CHEBI:30616"/>
    </ligand>
</feature>
<comment type="caution">
    <text evidence="6">The sequence shown here is derived from an EMBL/GenBank/DDBJ whole genome shotgun (WGS) entry which is preliminary data.</text>
</comment>
<dbReference type="InterPro" id="IPR001980">
    <property type="entry name" value="PPAT"/>
</dbReference>
<feature type="binding site" evidence="4">
    <location>
        <position position="9"/>
    </location>
    <ligand>
        <name>substrate</name>
    </ligand>
</feature>
<dbReference type="Pfam" id="PF01467">
    <property type="entry name" value="CTP_transf_like"/>
    <property type="match status" value="1"/>
</dbReference>
<comment type="cofactor">
    <cofactor evidence="4">
        <name>Mg(2+)</name>
        <dbReference type="ChEBI" id="CHEBI:18420"/>
    </cofactor>
</comment>
<keyword evidence="1 4" id="KW-0808">Transferase</keyword>
<feature type="binding site" evidence="4">
    <location>
        <begin position="88"/>
        <end position="90"/>
    </location>
    <ligand>
        <name>ATP</name>
        <dbReference type="ChEBI" id="CHEBI:30616"/>
    </ligand>
</feature>
<gene>
    <name evidence="4 6" type="primary">coaD</name>
    <name evidence="6" type="ORF">KQI88_13215</name>
</gene>